<keyword evidence="8 10" id="KW-0472">Membrane</keyword>
<dbReference type="Pfam" id="PF00344">
    <property type="entry name" value="SecY"/>
    <property type="match status" value="1"/>
</dbReference>
<keyword evidence="6 10" id="KW-1133">Transmembrane helix</keyword>
<evidence type="ECO:0000256" key="8">
    <source>
        <dbReference type="ARBA" id="ARBA00023136"/>
    </source>
</evidence>
<evidence type="ECO:0000256" key="3">
    <source>
        <dbReference type="ARBA" id="ARBA00022448"/>
    </source>
</evidence>
<dbReference type="GO" id="GO:0016020">
    <property type="term" value="C:membrane"/>
    <property type="evidence" value="ECO:0007669"/>
    <property type="project" value="InterPro"/>
</dbReference>
<keyword evidence="13" id="KW-1185">Reference proteome</keyword>
<evidence type="ECO:0000259" key="11">
    <source>
        <dbReference type="Pfam" id="PF10559"/>
    </source>
</evidence>
<feature type="transmembrane region" description="Helical" evidence="10">
    <location>
        <begin position="412"/>
        <end position="430"/>
    </location>
</feature>
<organism evidence="12 13">
    <name type="scientific">Starmerella bacillaris</name>
    <name type="common">Yeast</name>
    <name type="synonym">Candida zemplinina</name>
    <dbReference type="NCBI Taxonomy" id="1247836"/>
    <lineage>
        <taxon>Eukaryota</taxon>
        <taxon>Fungi</taxon>
        <taxon>Dikarya</taxon>
        <taxon>Ascomycota</taxon>
        <taxon>Saccharomycotina</taxon>
        <taxon>Dipodascomycetes</taxon>
        <taxon>Dipodascales</taxon>
        <taxon>Trichomonascaceae</taxon>
        <taxon>Starmerella</taxon>
    </lineage>
</organism>
<feature type="transmembrane region" description="Helical" evidence="10">
    <location>
        <begin position="120"/>
        <end position="141"/>
    </location>
</feature>
<dbReference type="EMBL" id="BTGC01000003">
    <property type="protein sequence ID" value="GMM51248.1"/>
    <property type="molecule type" value="Genomic_DNA"/>
</dbReference>
<proteinExistence type="inferred from homology"/>
<protein>
    <submittedName>
        <fullName evidence="12">Translocon subunit</fullName>
    </submittedName>
</protein>
<feature type="domain" description="Translocon Sec61/SecY plug" evidence="11">
    <location>
        <begin position="41"/>
        <end position="75"/>
    </location>
</feature>
<evidence type="ECO:0000256" key="2">
    <source>
        <dbReference type="ARBA" id="ARBA00005751"/>
    </source>
</evidence>
<feature type="transmembrane region" description="Helical" evidence="10">
    <location>
        <begin position="76"/>
        <end position="100"/>
    </location>
</feature>
<gene>
    <name evidence="12" type="ORF">DASB73_022060</name>
</gene>
<sequence length="468" mass="51081">MAGVRFLDLVSPFTPYIPGVIAPQRKIPFDQRLLWTVVVLLIFLIMSEVPLYGIVSSDSSDPIMWLRMMLASNRGTLMELGITPIMTSSMVFQLLMATGVVEINGDSRADRETLQSAQKFLALILSFGQATVYVLTGMYGVPSSLGTGVCLLLILQLVFAAFIVITLDELLQKGYGLGSGTSLFVATNTCEQTIWKCFSPKTVTGAKGAEFEGAVLALVHLLSTRKNKKLALIEAFTRKNLPNMTQVLVTVAIFYVVVYLESLRVELQIRSSKARGTVTTYPIRLFYTSNTPIMLQSALSQNIVMISQLLFSRYPESLFTRILGVWDTNKLGQLVAVKGIAYYVLPPMSWHEICADPVKTLVYVTFVISVCASFSKLWLEVSGTGPKDVARQFRDQELSIVGSRDTSAYKELKSLIPTAATLGGAAIGILSVSSDLVGGLVSGTAMLLAVTTIYGYYEAANESGNKLF</sequence>
<keyword evidence="5" id="KW-0653">Protein transport</keyword>
<dbReference type="InterPro" id="IPR030659">
    <property type="entry name" value="SecY_CS"/>
</dbReference>
<comment type="caution">
    <text evidence="12">The sequence shown here is derived from an EMBL/GenBank/DDBJ whole genome shotgun (WGS) entry which is preliminary data.</text>
</comment>
<dbReference type="SUPFAM" id="SSF103491">
    <property type="entry name" value="Preprotein translocase SecY subunit"/>
    <property type="match status" value="1"/>
</dbReference>
<evidence type="ECO:0000256" key="4">
    <source>
        <dbReference type="ARBA" id="ARBA00022692"/>
    </source>
</evidence>
<evidence type="ECO:0000256" key="6">
    <source>
        <dbReference type="ARBA" id="ARBA00022989"/>
    </source>
</evidence>
<comment type="similarity">
    <text evidence="2 9">Belongs to the SecY/SEC61-alpha family.</text>
</comment>
<dbReference type="GO" id="GO:0012505">
    <property type="term" value="C:endomembrane system"/>
    <property type="evidence" value="ECO:0007669"/>
    <property type="project" value="UniProtKB-SubCell"/>
</dbReference>
<dbReference type="NCBIfam" id="TIGR00967">
    <property type="entry name" value="3a0501s007"/>
    <property type="match status" value="1"/>
</dbReference>
<evidence type="ECO:0000256" key="10">
    <source>
        <dbReference type="SAM" id="Phobius"/>
    </source>
</evidence>
<accession>A0AAV5RJC9</accession>
<dbReference type="Gene3D" id="1.10.3370.10">
    <property type="entry name" value="SecY subunit domain"/>
    <property type="match status" value="1"/>
</dbReference>
<feature type="transmembrane region" description="Helical" evidence="10">
    <location>
        <begin position="148"/>
        <end position="167"/>
    </location>
</feature>
<evidence type="ECO:0000256" key="9">
    <source>
        <dbReference type="RuleBase" id="RU004349"/>
    </source>
</evidence>
<evidence type="ECO:0000313" key="13">
    <source>
        <dbReference type="Proteomes" id="UP001362899"/>
    </source>
</evidence>
<feature type="transmembrane region" description="Helical" evidence="10">
    <location>
        <begin position="436"/>
        <end position="457"/>
    </location>
</feature>
<evidence type="ECO:0000256" key="1">
    <source>
        <dbReference type="ARBA" id="ARBA00004127"/>
    </source>
</evidence>
<dbReference type="PIRSF" id="PIRSF004557">
    <property type="entry name" value="SecY"/>
    <property type="match status" value="1"/>
</dbReference>
<keyword evidence="3" id="KW-0813">Transport</keyword>
<dbReference type="GO" id="GO:0015031">
    <property type="term" value="P:protein transport"/>
    <property type="evidence" value="ECO:0007669"/>
    <property type="project" value="UniProtKB-KW"/>
</dbReference>
<keyword evidence="4 10" id="KW-0812">Transmembrane</keyword>
<dbReference type="InterPro" id="IPR023201">
    <property type="entry name" value="SecY_dom_sf"/>
</dbReference>
<evidence type="ECO:0000256" key="5">
    <source>
        <dbReference type="ARBA" id="ARBA00022927"/>
    </source>
</evidence>
<dbReference type="Pfam" id="PF10559">
    <property type="entry name" value="Plug_translocon"/>
    <property type="match status" value="1"/>
</dbReference>
<dbReference type="AlphaFoldDB" id="A0AAV5RJC9"/>
<dbReference type="InterPro" id="IPR019561">
    <property type="entry name" value="Translocon_Sec61/SecY_plug_dom"/>
</dbReference>
<name>A0AAV5RJC9_STABA</name>
<dbReference type="PANTHER" id="PTHR10906">
    <property type="entry name" value="SECY/SEC61-ALPHA FAMILY MEMBER"/>
    <property type="match status" value="1"/>
</dbReference>
<dbReference type="Proteomes" id="UP001362899">
    <property type="component" value="Unassembled WGS sequence"/>
</dbReference>
<dbReference type="InterPro" id="IPR002208">
    <property type="entry name" value="SecY/SEC61-alpha"/>
</dbReference>
<evidence type="ECO:0000256" key="7">
    <source>
        <dbReference type="ARBA" id="ARBA00023010"/>
    </source>
</evidence>
<comment type="subcellular location">
    <subcellularLocation>
        <location evidence="1">Endomembrane system</location>
        <topology evidence="1">Multi-pass membrane protein</topology>
    </subcellularLocation>
</comment>
<reference evidence="12 13" key="1">
    <citation type="journal article" date="2023" name="Elife">
        <title>Identification of key yeast species and microbe-microbe interactions impacting larval growth of Drosophila in the wild.</title>
        <authorList>
            <person name="Mure A."/>
            <person name="Sugiura Y."/>
            <person name="Maeda R."/>
            <person name="Honda K."/>
            <person name="Sakurai N."/>
            <person name="Takahashi Y."/>
            <person name="Watada M."/>
            <person name="Katoh T."/>
            <person name="Gotoh A."/>
            <person name="Gotoh Y."/>
            <person name="Taniguchi I."/>
            <person name="Nakamura K."/>
            <person name="Hayashi T."/>
            <person name="Katayama T."/>
            <person name="Uemura T."/>
            <person name="Hattori Y."/>
        </authorList>
    </citation>
    <scope>NUCLEOTIDE SEQUENCE [LARGE SCALE GENOMIC DNA]</scope>
    <source>
        <strain evidence="12 13">SB-73</strain>
    </source>
</reference>
<feature type="transmembrane region" description="Helical" evidence="10">
    <location>
        <begin position="33"/>
        <end position="55"/>
    </location>
</feature>
<dbReference type="FunFam" id="1.10.3370.10:FF:000009">
    <property type="entry name" value="Pretranslocation protein, alpha subunit, putative"/>
    <property type="match status" value="1"/>
</dbReference>
<keyword evidence="7" id="KW-0811">Translocation</keyword>
<dbReference type="PROSITE" id="PS00755">
    <property type="entry name" value="SECY_1"/>
    <property type="match status" value="1"/>
</dbReference>
<evidence type="ECO:0000313" key="12">
    <source>
        <dbReference type="EMBL" id="GMM51248.1"/>
    </source>
</evidence>